<protein>
    <submittedName>
        <fullName evidence="1">Uncharacterized protein</fullName>
    </submittedName>
</protein>
<comment type="caution">
    <text evidence="1">The sequence shown here is derived from an EMBL/GenBank/DDBJ whole genome shotgun (WGS) entry which is preliminary data.</text>
</comment>
<reference evidence="1 2" key="1">
    <citation type="journal article" date="2012" name="Int. J. Syst. Evol. Microbiol.">
        <title>Vibrio caribbeanicus sp. nov., isolated from the marine sponge Scleritoderma cyanea.</title>
        <authorList>
            <person name="Hoffmann M."/>
            <person name="Monday S.R."/>
            <person name="Allard M.W."/>
            <person name="Strain E.A."/>
            <person name="Whittaker P."/>
            <person name="Naum M."/>
            <person name="McCarthy P.J."/>
            <person name="Lopez J.V."/>
            <person name="Fischer M."/>
            <person name="Brown E.W."/>
        </authorList>
    </citation>
    <scope>NUCLEOTIDE SEQUENCE [LARGE SCALE GENOMIC DNA]</scope>
    <source>
        <strain evidence="1 2">LMG 19158</strain>
    </source>
</reference>
<name>F9RJ14_9VIBR</name>
<evidence type="ECO:0000313" key="2">
    <source>
        <dbReference type="Proteomes" id="UP000004349"/>
    </source>
</evidence>
<accession>F9RJ14</accession>
<proteinExistence type="predicted"/>
<feature type="non-terminal residue" evidence="1">
    <location>
        <position position="1"/>
    </location>
</feature>
<dbReference type="EMBL" id="AFWE01000036">
    <property type="protein sequence ID" value="EGU41442.1"/>
    <property type="molecule type" value="Genomic_DNA"/>
</dbReference>
<sequence>FSERVVSGMRLTQQVFAPLAQRIVAFKSGEMQVSLSDFGKMA</sequence>
<organism evidence="1 2">
    <name type="scientific">Vibrio scophthalmi LMG 19158</name>
    <dbReference type="NCBI Taxonomy" id="870967"/>
    <lineage>
        <taxon>Bacteria</taxon>
        <taxon>Pseudomonadati</taxon>
        <taxon>Pseudomonadota</taxon>
        <taxon>Gammaproteobacteria</taxon>
        <taxon>Vibrionales</taxon>
        <taxon>Vibrionaceae</taxon>
        <taxon>Vibrio</taxon>
    </lineage>
</organism>
<gene>
    <name evidence="1" type="ORF">VIS19158_09447</name>
</gene>
<dbReference type="AlphaFoldDB" id="F9RJ14"/>
<evidence type="ECO:0000313" key="1">
    <source>
        <dbReference type="EMBL" id="EGU41442.1"/>
    </source>
</evidence>
<dbReference type="Proteomes" id="UP000004349">
    <property type="component" value="Unassembled WGS sequence"/>
</dbReference>